<evidence type="ECO:0000313" key="4">
    <source>
        <dbReference type="Proteomes" id="UP000199652"/>
    </source>
</evidence>
<organism evidence="3 4">
    <name type="scientific">Eubacterium barkeri</name>
    <name type="common">Clostridium barkeri</name>
    <dbReference type="NCBI Taxonomy" id="1528"/>
    <lineage>
        <taxon>Bacteria</taxon>
        <taxon>Bacillati</taxon>
        <taxon>Bacillota</taxon>
        <taxon>Clostridia</taxon>
        <taxon>Eubacteriales</taxon>
        <taxon>Eubacteriaceae</taxon>
        <taxon>Eubacterium</taxon>
    </lineage>
</organism>
<dbReference type="Proteomes" id="UP000199652">
    <property type="component" value="Unassembled WGS sequence"/>
</dbReference>
<proteinExistence type="predicted"/>
<feature type="domain" description="Sensor histidine kinase NatK-like C-terminal" evidence="2">
    <location>
        <begin position="336"/>
        <end position="435"/>
    </location>
</feature>
<dbReference type="CDD" id="cd16935">
    <property type="entry name" value="HATPase_AgrC-ComD-like"/>
    <property type="match status" value="1"/>
</dbReference>
<name>A0A1H3ARQ4_EUBBA</name>
<dbReference type="Pfam" id="PF14501">
    <property type="entry name" value="HATPase_c_5"/>
    <property type="match status" value="1"/>
</dbReference>
<dbReference type="SUPFAM" id="SSF55874">
    <property type="entry name" value="ATPase domain of HSP90 chaperone/DNA topoisomerase II/histidine kinase"/>
    <property type="match status" value="1"/>
</dbReference>
<dbReference type="OrthoDB" id="9156435at2"/>
<keyword evidence="1" id="KW-0472">Membrane</keyword>
<evidence type="ECO:0000313" key="3">
    <source>
        <dbReference type="EMBL" id="SDX31814.1"/>
    </source>
</evidence>
<evidence type="ECO:0000259" key="2">
    <source>
        <dbReference type="Pfam" id="PF14501"/>
    </source>
</evidence>
<feature type="transmembrane region" description="Helical" evidence="1">
    <location>
        <begin position="89"/>
        <end position="109"/>
    </location>
</feature>
<dbReference type="AlphaFoldDB" id="A0A1H3ARQ4"/>
<feature type="transmembrane region" description="Helical" evidence="1">
    <location>
        <begin position="194"/>
        <end position="215"/>
    </location>
</feature>
<dbReference type="PANTHER" id="PTHR40448">
    <property type="entry name" value="TWO-COMPONENT SENSOR HISTIDINE KINASE"/>
    <property type="match status" value="1"/>
</dbReference>
<feature type="transmembrane region" description="Helical" evidence="1">
    <location>
        <begin position="65"/>
        <end position="82"/>
    </location>
</feature>
<gene>
    <name evidence="3" type="ORF">SAMN04488579_101136</name>
</gene>
<reference evidence="4" key="1">
    <citation type="submission" date="2016-10" db="EMBL/GenBank/DDBJ databases">
        <authorList>
            <person name="Varghese N."/>
            <person name="Submissions S."/>
        </authorList>
    </citation>
    <scope>NUCLEOTIDE SEQUENCE [LARGE SCALE GENOMIC DNA]</scope>
    <source>
        <strain evidence="4">VPI 5359</strain>
    </source>
</reference>
<feature type="transmembrane region" description="Helical" evidence="1">
    <location>
        <begin position="165"/>
        <end position="182"/>
    </location>
</feature>
<dbReference type="RefSeq" id="WP_090242390.1">
    <property type="nucleotide sequence ID" value="NZ_FNOU01000001.1"/>
</dbReference>
<feature type="transmembrane region" description="Helical" evidence="1">
    <location>
        <begin position="121"/>
        <end position="145"/>
    </location>
</feature>
<feature type="transmembrane region" description="Helical" evidence="1">
    <location>
        <begin position="6"/>
        <end position="28"/>
    </location>
</feature>
<keyword evidence="1" id="KW-0812">Transmembrane</keyword>
<accession>A0A1H3ARQ4</accession>
<dbReference type="PANTHER" id="PTHR40448:SF1">
    <property type="entry name" value="TWO-COMPONENT SENSOR HISTIDINE KINASE"/>
    <property type="match status" value="1"/>
</dbReference>
<dbReference type="Gene3D" id="3.30.565.10">
    <property type="entry name" value="Histidine kinase-like ATPase, C-terminal domain"/>
    <property type="match status" value="1"/>
</dbReference>
<dbReference type="GO" id="GO:0042802">
    <property type="term" value="F:identical protein binding"/>
    <property type="evidence" value="ECO:0007669"/>
    <property type="project" value="TreeGrafter"/>
</dbReference>
<protein>
    <submittedName>
        <fullName evidence="3">GHKL domain-containing protein</fullName>
    </submittedName>
</protein>
<dbReference type="STRING" id="1528.SAMN04488579_101136"/>
<evidence type="ECO:0000256" key="1">
    <source>
        <dbReference type="SAM" id="Phobius"/>
    </source>
</evidence>
<feature type="transmembrane region" description="Helical" evidence="1">
    <location>
        <begin position="40"/>
        <end position="59"/>
    </location>
</feature>
<dbReference type="EMBL" id="FNOU01000001">
    <property type="protein sequence ID" value="SDX31814.1"/>
    <property type="molecule type" value="Genomic_DNA"/>
</dbReference>
<dbReference type="InterPro" id="IPR036890">
    <property type="entry name" value="HATPase_C_sf"/>
</dbReference>
<sequence>MDIYNLLSVALYSLLNYLPYLVLILIPFEDFLRFSKRTTILLIIIACVLQIATGLWVATFHTGKIASILSIAVNLFFILLNIKAQPGKLVFLLLMVICYADLVVIAAKFLESLLFPAQFTITYHITFSLTTTITLILSYPFILYYFKKRMAPVMGYEGHQYSWRYLWLVPSTFFLFYYYLVFANPAANSFLGSTTSFIFILLINIGMLFTFELIVRMLKDEQHNLALIQENQLLAAQSRQNEVMLERVEQDKQLRHDMRHHINATMAFLDQKDLEGLRHYMADYQKTIPKPITTRFCHHNTANAFLVYYAAQCAEQGIPFNVTGDIPGFLPVSESDLGALIGNLLENALEAVLQTPSPKGGITFCAQLMNSSLAILVDNPTATLPTYARDGSLHSTKHHGSGIGTASICHIVKRYNGDCRFEVVEGFFRASVRLPLLPGGPPA</sequence>
<keyword evidence="4" id="KW-1185">Reference proteome</keyword>
<keyword evidence="1" id="KW-1133">Transmembrane helix</keyword>
<dbReference type="InterPro" id="IPR032834">
    <property type="entry name" value="NatK-like_C"/>
</dbReference>